<accession>A0ABU7RC20</accession>
<dbReference type="EMBL" id="JAZGJQ010000012">
    <property type="protein sequence ID" value="MEE6148063.1"/>
    <property type="molecule type" value="Genomic_DNA"/>
</dbReference>
<dbReference type="InterPro" id="IPR050109">
    <property type="entry name" value="HTH-type_TetR-like_transc_reg"/>
</dbReference>
<evidence type="ECO:0000256" key="4">
    <source>
        <dbReference type="PROSITE-ProRule" id="PRU00335"/>
    </source>
</evidence>
<feature type="region of interest" description="Disordered" evidence="5">
    <location>
        <begin position="1"/>
        <end position="20"/>
    </location>
</feature>
<evidence type="ECO:0000256" key="2">
    <source>
        <dbReference type="ARBA" id="ARBA00023125"/>
    </source>
</evidence>
<dbReference type="Pfam" id="PF00440">
    <property type="entry name" value="TetR_N"/>
    <property type="match status" value="1"/>
</dbReference>
<evidence type="ECO:0000313" key="8">
    <source>
        <dbReference type="Proteomes" id="UP001332931"/>
    </source>
</evidence>
<protein>
    <submittedName>
        <fullName evidence="7">TetR/AcrR family transcriptional regulator</fullName>
    </submittedName>
</protein>
<dbReference type="Proteomes" id="UP001332931">
    <property type="component" value="Unassembled WGS sequence"/>
</dbReference>
<keyword evidence="1" id="KW-0805">Transcription regulation</keyword>
<keyword evidence="3" id="KW-0804">Transcription</keyword>
<sequence length="243" mass="26398">MREERAVAAQGPEAGDAAPAPAAALAPAAASAAPAPADAAAARDARVVACAADLFLSYGLQAVRMTDIAEAAGVGVATLYRRFSTKTRIAVEAATLLWHRFNERIVDLVESDRFLAMDGAERLETLLAEYAAHYVANRAFVSFVDEFDHLVLKEGLTPEQLAAYGREVDSFYLIFEDAYRLGVADGSVRAIGDFRTFYRSVAHSLMGLAEKLFRGDVIPSDDFRQASKELDCLVDMAVRYIRL</sequence>
<gene>
    <name evidence="7" type="ORF">VXJ25_08735</name>
</gene>
<dbReference type="PROSITE" id="PS50977">
    <property type="entry name" value="HTH_TETR_2"/>
    <property type="match status" value="1"/>
</dbReference>
<dbReference type="PANTHER" id="PTHR30055:SF234">
    <property type="entry name" value="HTH-TYPE TRANSCRIPTIONAL REGULATOR BETI"/>
    <property type="match status" value="1"/>
</dbReference>
<dbReference type="Gene3D" id="1.10.357.10">
    <property type="entry name" value="Tetracycline Repressor, domain 2"/>
    <property type="match status" value="1"/>
</dbReference>
<evidence type="ECO:0000256" key="1">
    <source>
        <dbReference type="ARBA" id="ARBA00023015"/>
    </source>
</evidence>
<feature type="compositionally biased region" description="Low complexity" evidence="5">
    <location>
        <begin position="7"/>
        <end position="20"/>
    </location>
</feature>
<dbReference type="InterPro" id="IPR001647">
    <property type="entry name" value="HTH_TetR"/>
</dbReference>
<dbReference type="PRINTS" id="PR00455">
    <property type="entry name" value="HTHTETR"/>
</dbReference>
<evidence type="ECO:0000256" key="3">
    <source>
        <dbReference type="ARBA" id="ARBA00023163"/>
    </source>
</evidence>
<keyword evidence="2 4" id="KW-0238">DNA-binding</keyword>
<dbReference type="InterPro" id="IPR009057">
    <property type="entry name" value="Homeodomain-like_sf"/>
</dbReference>
<dbReference type="RefSeq" id="WP_330958828.1">
    <property type="nucleotide sequence ID" value="NZ_JAZGJQ010000012.1"/>
</dbReference>
<organism evidence="7 8">
    <name type="scientific">Olsenella absiana</name>
    <dbReference type="NCBI Taxonomy" id="3115222"/>
    <lineage>
        <taxon>Bacteria</taxon>
        <taxon>Bacillati</taxon>
        <taxon>Actinomycetota</taxon>
        <taxon>Coriobacteriia</taxon>
        <taxon>Coriobacteriales</taxon>
        <taxon>Atopobiaceae</taxon>
        <taxon>Olsenella</taxon>
    </lineage>
</organism>
<feature type="DNA-binding region" description="H-T-H motif" evidence="4">
    <location>
        <begin position="64"/>
        <end position="83"/>
    </location>
</feature>
<keyword evidence="8" id="KW-1185">Reference proteome</keyword>
<dbReference type="PANTHER" id="PTHR30055">
    <property type="entry name" value="HTH-TYPE TRANSCRIPTIONAL REGULATOR RUTR"/>
    <property type="match status" value="1"/>
</dbReference>
<comment type="caution">
    <text evidence="7">The sequence shown here is derived from an EMBL/GenBank/DDBJ whole genome shotgun (WGS) entry which is preliminary data.</text>
</comment>
<dbReference type="SUPFAM" id="SSF46689">
    <property type="entry name" value="Homeodomain-like"/>
    <property type="match status" value="1"/>
</dbReference>
<dbReference type="Gene3D" id="1.10.10.60">
    <property type="entry name" value="Homeodomain-like"/>
    <property type="match status" value="1"/>
</dbReference>
<name>A0ABU7RC20_9ACTN</name>
<proteinExistence type="predicted"/>
<feature type="domain" description="HTH tetR-type" evidence="6">
    <location>
        <begin position="41"/>
        <end position="101"/>
    </location>
</feature>
<evidence type="ECO:0000259" key="6">
    <source>
        <dbReference type="PROSITE" id="PS50977"/>
    </source>
</evidence>
<evidence type="ECO:0000256" key="5">
    <source>
        <dbReference type="SAM" id="MobiDB-lite"/>
    </source>
</evidence>
<reference evidence="7 8" key="1">
    <citation type="submission" date="2024-01" db="EMBL/GenBank/DDBJ databases">
        <title>Description of Olsenella sp. nov., isolated from pig feces.</title>
        <authorList>
            <person name="Chang Y.-H."/>
        </authorList>
    </citation>
    <scope>NUCLEOTIDE SEQUENCE [LARGE SCALE GENOMIC DNA]</scope>
    <source>
        <strain evidence="7 8">YH-ols2223</strain>
    </source>
</reference>
<evidence type="ECO:0000313" key="7">
    <source>
        <dbReference type="EMBL" id="MEE6148063.1"/>
    </source>
</evidence>